<feature type="non-terminal residue" evidence="7">
    <location>
        <position position="135"/>
    </location>
</feature>
<dbReference type="Proteomes" id="UP000296049">
    <property type="component" value="Unassembled WGS sequence"/>
</dbReference>
<dbReference type="InterPro" id="IPR008271">
    <property type="entry name" value="Ser/Thr_kinase_AS"/>
</dbReference>
<keyword evidence="8" id="KW-1185">Reference proteome</keyword>
<comment type="similarity">
    <text evidence="5">Belongs to the protein kinase superfamily. Ser/Thr protein kinase family. GCN2 subfamily.</text>
</comment>
<accession>R0KJT6</accession>
<dbReference type="AlphaFoldDB" id="R0KJT6"/>
<protein>
    <submittedName>
        <fullName evidence="7">Interferon-induced, double-stranded RNA-activated protein kinase</fullName>
    </submittedName>
</protein>
<dbReference type="EMBL" id="KB746548">
    <property type="protein sequence ID" value="EOA93393.1"/>
    <property type="molecule type" value="Genomic_DNA"/>
</dbReference>
<evidence type="ECO:0000256" key="3">
    <source>
        <dbReference type="ARBA" id="ARBA00022777"/>
    </source>
</evidence>
<dbReference type="InterPro" id="IPR050339">
    <property type="entry name" value="CC_SR_Kinase"/>
</dbReference>
<evidence type="ECO:0000259" key="6">
    <source>
        <dbReference type="PROSITE" id="PS50011"/>
    </source>
</evidence>
<dbReference type="SUPFAM" id="SSF56112">
    <property type="entry name" value="Protein kinase-like (PK-like)"/>
    <property type="match status" value="1"/>
</dbReference>
<dbReference type="PROSITE" id="PS00108">
    <property type="entry name" value="PROTEIN_KINASE_ST"/>
    <property type="match status" value="1"/>
</dbReference>
<feature type="domain" description="Protein kinase" evidence="6">
    <location>
        <begin position="1"/>
        <end position="135"/>
    </location>
</feature>
<evidence type="ECO:0000256" key="5">
    <source>
        <dbReference type="ARBA" id="ARBA00037982"/>
    </source>
</evidence>
<dbReference type="Pfam" id="PF00069">
    <property type="entry name" value="Pkinase"/>
    <property type="match status" value="1"/>
</dbReference>
<dbReference type="InterPro" id="IPR011009">
    <property type="entry name" value="Kinase-like_dom_sf"/>
</dbReference>
<proteinExistence type="inferred from homology"/>
<organism evidence="7 8">
    <name type="scientific">Anas platyrhynchos</name>
    <name type="common">Mallard</name>
    <name type="synonym">Anas boschas</name>
    <dbReference type="NCBI Taxonomy" id="8839"/>
    <lineage>
        <taxon>Eukaryota</taxon>
        <taxon>Metazoa</taxon>
        <taxon>Chordata</taxon>
        <taxon>Craniata</taxon>
        <taxon>Vertebrata</taxon>
        <taxon>Euteleostomi</taxon>
        <taxon>Archelosauria</taxon>
        <taxon>Archosauria</taxon>
        <taxon>Dinosauria</taxon>
        <taxon>Saurischia</taxon>
        <taxon>Theropoda</taxon>
        <taxon>Coelurosauria</taxon>
        <taxon>Aves</taxon>
        <taxon>Neognathae</taxon>
        <taxon>Galloanserae</taxon>
        <taxon>Anseriformes</taxon>
        <taxon>Anatidae</taxon>
        <taxon>Anatinae</taxon>
        <taxon>Anas</taxon>
    </lineage>
</organism>
<dbReference type="Gene3D" id="1.10.510.10">
    <property type="entry name" value="Transferase(Phosphotransferase) domain 1"/>
    <property type="match status" value="1"/>
</dbReference>
<evidence type="ECO:0000256" key="1">
    <source>
        <dbReference type="ARBA" id="ARBA00022679"/>
    </source>
</evidence>
<dbReference type="GO" id="GO:0005524">
    <property type="term" value="F:ATP binding"/>
    <property type="evidence" value="ECO:0007669"/>
    <property type="project" value="UniProtKB-KW"/>
</dbReference>
<feature type="non-terminal residue" evidence="7">
    <location>
        <position position="1"/>
    </location>
</feature>
<keyword evidence="3 7" id="KW-0418">Kinase</keyword>
<dbReference type="GO" id="GO:0005737">
    <property type="term" value="C:cytoplasm"/>
    <property type="evidence" value="ECO:0007669"/>
    <property type="project" value="TreeGrafter"/>
</dbReference>
<dbReference type="PANTHER" id="PTHR11042">
    <property type="entry name" value="EUKARYOTIC TRANSLATION INITIATION FACTOR 2-ALPHA KINASE EIF2-ALPHA KINASE -RELATED"/>
    <property type="match status" value="1"/>
</dbReference>
<sequence>CLFIQIQFCEQGTLEDWIEKNGKIPKKQSYQAMAQNKFLQILEGVNYIHSKGLIHRDLKPQNIFISSDDQIKIGDFGLVTSVTYETLTGNRGTKSYMAPEQVFDKYGKEVDIYALGLIWFEILSAFASRHEKVKV</sequence>
<keyword evidence="1" id="KW-0808">Transferase</keyword>
<evidence type="ECO:0000256" key="4">
    <source>
        <dbReference type="ARBA" id="ARBA00022840"/>
    </source>
</evidence>
<dbReference type="InterPro" id="IPR000719">
    <property type="entry name" value="Prot_kinase_dom"/>
</dbReference>
<dbReference type="GO" id="GO:0004694">
    <property type="term" value="F:eukaryotic translation initiation factor 2alpha kinase activity"/>
    <property type="evidence" value="ECO:0007669"/>
    <property type="project" value="TreeGrafter"/>
</dbReference>
<dbReference type="PANTHER" id="PTHR11042:SF163">
    <property type="entry name" value="INTERFERON-INDUCED, DOUBLE-STRANDED RNA-ACTIVATED PROTEIN KINASE"/>
    <property type="match status" value="1"/>
</dbReference>
<dbReference type="SMART" id="SM00220">
    <property type="entry name" value="S_TKc"/>
    <property type="match status" value="1"/>
</dbReference>
<dbReference type="GO" id="GO:0005634">
    <property type="term" value="C:nucleus"/>
    <property type="evidence" value="ECO:0007669"/>
    <property type="project" value="TreeGrafter"/>
</dbReference>
<gene>
    <name evidence="7" type="ORF">Anapl_18492</name>
</gene>
<evidence type="ECO:0000313" key="7">
    <source>
        <dbReference type="EMBL" id="EOA93393.1"/>
    </source>
</evidence>
<reference evidence="8" key="1">
    <citation type="journal article" date="2013" name="Nat. Genet.">
        <title>The duck genome and transcriptome provide insight into an avian influenza virus reservoir species.</title>
        <authorList>
            <person name="Huang Y."/>
            <person name="Li Y."/>
            <person name="Burt D.W."/>
            <person name="Chen H."/>
            <person name="Zhang Y."/>
            <person name="Qian W."/>
            <person name="Kim H."/>
            <person name="Gan S."/>
            <person name="Zhao Y."/>
            <person name="Li J."/>
            <person name="Yi K."/>
            <person name="Feng H."/>
            <person name="Zhu P."/>
            <person name="Li B."/>
            <person name="Liu Q."/>
            <person name="Fairley S."/>
            <person name="Magor K.E."/>
            <person name="Du Z."/>
            <person name="Hu X."/>
            <person name="Goodman L."/>
            <person name="Tafer H."/>
            <person name="Vignal A."/>
            <person name="Lee T."/>
            <person name="Kim K.W."/>
            <person name="Sheng Z."/>
            <person name="An Y."/>
            <person name="Searle S."/>
            <person name="Herrero J."/>
            <person name="Groenen M.A."/>
            <person name="Crooijmans R.P."/>
            <person name="Faraut T."/>
            <person name="Cai Q."/>
            <person name="Webster R.G."/>
            <person name="Aldridge J.R."/>
            <person name="Warren W.C."/>
            <person name="Bartschat S."/>
            <person name="Kehr S."/>
            <person name="Marz M."/>
            <person name="Stadler P.F."/>
            <person name="Smith J."/>
            <person name="Kraus R.H."/>
            <person name="Zhao Y."/>
            <person name="Ren L."/>
            <person name="Fei J."/>
            <person name="Morisson M."/>
            <person name="Kaiser P."/>
            <person name="Griffin D.K."/>
            <person name="Rao M."/>
            <person name="Pitel F."/>
            <person name="Wang J."/>
            <person name="Li N."/>
        </authorList>
    </citation>
    <scope>NUCLEOTIDE SEQUENCE [LARGE SCALE GENOMIC DNA]</scope>
</reference>
<name>R0KJT6_ANAPL</name>
<keyword evidence="2" id="KW-0547">Nucleotide-binding</keyword>
<evidence type="ECO:0000313" key="8">
    <source>
        <dbReference type="Proteomes" id="UP000296049"/>
    </source>
</evidence>
<keyword evidence="4" id="KW-0067">ATP-binding</keyword>
<evidence type="ECO:0000256" key="2">
    <source>
        <dbReference type="ARBA" id="ARBA00022741"/>
    </source>
</evidence>
<dbReference type="PROSITE" id="PS50011">
    <property type="entry name" value="PROTEIN_KINASE_DOM"/>
    <property type="match status" value="1"/>
</dbReference>